<comment type="caution">
    <text evidence="1">The sequence shown here is derived from an EMBL/GenBank/DDBJ whole genome shotgun (WGS) entry which is preliminary data.</text>
</comment>
<sequence length="51" mass="5754">MVAVEGTVELDKQVALKIAYKAKSDVLHGMIKEDIYLEVFGRLFMNARAKL</sequence>
<protein>
    <submittedName>
        <fullName evidence="1">Uncharacterized protein</fullName>
    </submittedName>
</protein>
<evidence type="ECO:0000313" key="2">
    <source>
        <dbReference type="Proteomes" id="UP000723463"/>
    </source>
</evidence>
<accession>A0A9P6EYK5</accession>
<dbReference type="EMBL" id="JAAAXW010000340">
    <property type="protein sequence ID" value="KAF9538026.1"/>
    <property type="molecule type" value="Genomic_DNA"/>
</dbReference>
<proteinExistence type="predicted"/>
<gene>
    <name evidence="1" type="ORF">EC957_007370</name>
</gene>
<keyword evidence="2" id="KW-1185">Reference proteome</keyword>
<organism evidence="1 2">
    <name type="scientific">Mortierella hygrophila</name>
    <dbReference type="NCBI Taxonomy" id="979708"/>
    <lineage>
        <taxon>Eukaryota</taxon>
        <taxon>Fungi</taxon>
        <taxon>Fungi incertae sedis</taxon>
        <taxon>Mucoromycota</taxon>
        <taxon>Mortierellomycotina</taxon>
        <taxon>Mortierellomycetes</taxon>
        <taxon>Mortierellales</taxon>
        <taxon>Mortierellaceae</taxon>
        <taxon>Mortierella</taxon>
    </lineage>
</organism>
<name>A0A9P6EYK5_9FUNG</name>
<dbReference type="AlphaFoldDB" id="A0A9P6EYK5"/>
<dbReference type="Proteomes" id="UP000723463">
    <property type="component" value="Unassembled WGS sequence"/>
</dbReference>
<evidence type="ECO:0000313" key="1">
    <source>
        <dbReference type="EMBL" id="KAF9538026.1"/>
    </source>
</evidence>
<reference evidence="1" key="1">
    <citation type="journal article" date="2020" name="Fungal Divers.">
        <title>Resolving the Mortierellaceae phylogeny through synthesis of multi-gene phylogenetics and phylogenomics.</title>
        <authorList>
            <person name="Vandepol N."/>
            <person name="Liber J."/>
            <person name="Desiro A."/>
            <person name="Na H."/>
            <person name="Kennedy M."/>
            <person name="Barry K."/>
            <person name="Grigoriev I.V."/>
            <person name="Miller A.N."/>
            <person name="O'Donnell K."/>
            <person name="Stajich J.E."/>
            <person name="Bonito G."/>
        </authorList>
    </citation>
    <scope>NUCLEOTIDE SEQUENCE</scope>
    <source>
        <strain evidence="1">NRRL 2591</strain>
    </source>
</reference>